<feature type="compositionally biased region" description="Basic residues" evidence="10">
    <location>
        <begin position="1"/>
        <end position="31"/>
    </location>
</feature>
<dbReference type="EMBL" id="KN824279">
    <property type="protein sequence ID" value="KIM32904.1"/>
    <property type="molecule type" value="Genomic_DNA"/>
</dbReference>
<keyword evidence="4" id="KW-0863">Zinc-finger</keyword>
<dbReference type="InterPro" id="IPR011332">
    <property type="entry name" value="Ribosomal_zn-bd"/>
</dbReference>
<dbReference type="GO" id="GO:1990904">
    <property type="term" value="C:ribonucleoprotein complex"/>
    <property type="evidence" value="ECO:0007669"/>
    <property type="project" value="UniProtKB-KW"/>
</dbReference>
<dbReference type="GO" id="GO:0003735">
    <property type="term" value="F:structural constituent of ribosome"/>
    <property type="evidence" value="ECO:0007669"/>
    <property type="project" value="InterPro"/>
</dbReference>
<protein>
    <recommendedName>
        <fullName evidence="9">Ribosomal protein L37</fullName>
    </recommendedName>
</protein>
<dbReference type="GO" id="GO:0008270">
    <property type="term" value="F:zinc ion binding"/>
    <property type="evidence" value="ECO:0007669"/>
    <property type="project" value="UniProtKB-KW"/>
</dbReference>
<evidence type="ECO:0000313" key="11">
    <source>
        <dbReference type="EMBL" id="KIM32904.1"/>
    </source>
</evidence>
<reference evidence="11 12" key="1">
    <citation type="submission" date="2014-04" db="EMBL/GenBank/DDBJ databases">
        <authorList>
            <consortium name="DOE Joint Genome Institute"/>
            <person name="Kuo A."/>
            <person name="Zuccaro A."/>
            <person name="Kohler A."/>
            <person name="Nagy L.G."/>
            <person name="Floudas D."/>
            <person name="Copeland A."/>
            <person name="Barry K.W."/>
            <person name="Cichocki N."/>
            <person name="Veneault-Fourrey C."/>
            <person name="LaButti K."/>
            <person name="Lindquist E.A."/>
            <person name="Lipzen A."/>
            <person name="Lundell T."/>
            <person name="Morin E."/>
            <person name="Murat C."/>
            <person name="Sun H."/>
            <person name="Tunlid A."/>
            <person name="Henrissat B."/>
            <person name="Grigoriev I.V."/>
            <person name="Hibbett D.S."/>
            <person name="Martin F."/>
            <person name="Nordberg H.P."/>
            <person name="Cantor M.N."/>
            <person name="Hua S.X."/>
        </authorList>
    </citation>
    <scope>NUCLEOTIDE SEQUENCE [LARGE SCALE GENOMIC DNA]</scope>
    <source>
        <strain evidence="11 12">MAFF 305830</strain>
    </source>
</reference>
<evidence type="ECO:0000256" key="9">
    <source>
        <dbReference type="RuleBase" id="RU000576"/>
    </source>
</evidence>
<dbReference type="STRING" id="933852.A0A0C3BLG1"/>
<dbReference type="PROSITE" id="PS01077">
    <property type="entry name" value="RIBOSOMAL_L37E"/>
    <property type="match status" value="1"/>
</dbReference>
<dbReference type="InterPro" id="IPR001569">
    <property type="entry name" value="Ribosomal_eL37"/>
</dbReference>
<evidence type="ECO:0000256" key="2">
    <source>
        <dbReference type="ARBA" id="ARBA00022723"/>
    </source>
</evidence>
<comment type="function">
    <text evidence="9">Component of the large ribosomal subunit. The ribosome is a large ribonucleoprotein complex responsible for the synthesis of proteins in the cell.</text>
</comment>
<feature type="compositionally biased region" description="Basic residues" evidence="10">
    <location>
        <begin position="64"/>
        <end position="76"/>
    </location>
</feature>
<dbReference type="Proteomes" id="UP000054097">
    <property type="component" value="Unassembled WGS sequence"/>
</dbReference>
<dbReference type="GO" id="GO:0005840">
    <property type="term" value="C:ribosome"/>
    <property type="evidence" value="ECO:0007669"/>
    <property type="project" value="UniProtKB-KW"/>
</dbReference>
<feature type="region of interest" description="Disordered" evidence="10">
    <location>
        <begin position="1"/>
        <end position="76"/>
    </location>
</feature>
<keyword evidence="2 9" id="KW-0479">Metal-binding</keyword>
<evidence type="ECO:0000256" key="3">
    <source>
        <dbReference type="ARBA" id="ARBA00022730"/>
    </source>
</evidence>
<keyword evidence="5 9" id="KW-0862">Zinc</keyword>
<dbReference type="HOGENOM" id="CLU_150908_2_1_1"/>
<organism evidence="11 12">
    <name type="scientific">Serendipita vermifera MAFF 305830</name>
    <dbReference type="NCBI Taxonomy" id="933852"/>
    <lineage>
        <taxon>Eukaryota</taxon>
        <taxon>Fungi</taxon>
        <taxon>Dikarya</taxon>
        <taxon>Basidiomycota</taxon>
        <taxon>Agaricomycotina</taxon>
        <taxon>Agaricomycetes</taxon>
        <taxon>Sebacinales</taxon>
        <taxon>Serendipitaceae</taxon>
        <taxon>Serendipita</taxon>
    </lineage>
</organism>
<accession>A0A0C3BLG1</accession>
<dbReference type="OrthoDB" id="10259236at2759"/>
<evidence type="ECO:0000256" key="5">
    <source>
        <dbReference type="ARBA" id="ARBA00022833"/>
    </source>
</evidence>
<dbReference type="SUPFAM" id="SSF57829">
    <property type="entry name" value="Zn-binding ribosomal proteins"/>
    <property type="match status" value="1"/>
</dbReference>
<dbReference type="Gene3D" id="2.20.25.30">
    <property type="match status" value="1"/>
</dbReference>
<evidence type="ECO:0000256" key="8">
    <source>
        <dbReference type="ARBA" id="ARBA00023274"/>
    </source>
</evidence>
<reference evidence="12" key="2">
    <citation type="submission" date="2015-01" db="EMBL/GenBank/DDBJ databases">
        <title>Evolutionary Origins and Diversification of the Mycorrhizal Mutualists.</title>
        <authorList>
            <consortium name="DOE Joint Genome Institute"/>
            <consortium name="Mycorrhizal Genomics Consortium"/>
            <person name="Kohler A."/>
            <person name="Kuo A."/>
            <person name="Nagy L.G."/>
            <person name="Floudas D."/>
            <person name="Copeland A."/>
            <person name="Barry K.W."/>
            <person name="Cichocki N."/>
            <person name="Veneault-Fourrey C."/>
            <person name="LaButti K."/>
            <person name="Lindquist E.A."/>
            <person name="Lipzen A."/>
            <person name="Lundell T."/>
            <person name="Morin E."/>
            <person name="Murat C."/>
            <person name="Riley R."/>
            <person name="Ohm R."/>
            <person name="Sun H."/>
            <person name="Tunlid A."/>
            <person name="Henrissat B."/>
            <person name="Grigoriev I.V."/>
            <person name="Hibbett D.S."/>
            <person name="Martin F."/>
        </authorList>
    </citation>
    <scope>NUCLEOTIDE SEQUENCE [LARGE SCALE GENOMIC DNA]</scope>
    <source>
        <strain evidence="12">MAFF 305830</strain>
    </source>
</reference>
<dbReference type="InterPro" id="IPR018267">
    <property type="entry name" value="Ribosomal_eL37_CS"/>
</dbReference>
<evidence type="ECO:0000256" key="7">
    <source>
        <dbReference type="ARBA" id="ARBA00022980"/>
    </source>
</evidence>
<evidence type="ECO:0000256" key="10">
    <source>
        <dbReference type="SAM" id="MobiDB-lite"/>
    </source>
</evidence>
<dbReference type="GO" id="GO:0019843">
    <property type="term" value="F:rRNA binding"/>
    <property type="evidence" value="ECO:0007669"/>
    <property type="project" value="UniProtKB-KW"/>
</dbReference>
<comment type="similarity">
    <text evidence="1 9">Belongs to the eukaryotic ribosomal protein eL37 family.</text>
</comment>
<gene>
    <name evidence="11" type="ORF">M408DRAFT_61984</name>
</gene>
<name>A0A0C3BLG1_SERVB</name>
<keyword evidence="6 9" id="KW-0694">RNA-binding</keyword>
<dbReference type="Pfam" id="PF01907">
    <property type="entry name" value="Ribosomal_L37e"/>
    <property type="match status" value="1"/>
</dbReference>
<feature type="non-terminal residue" evidence="11">
    <location>
        <position position="1"/>
    </location>
</feature>
<keyword evidence="3 9" id="KW-0699">rRNA-binding</keyword>
<sequence>GTSSFGKRHSKSHTLCRRCGHRAFHRQHKSHREPTTKNPPEEGGKKAKKKKNNGTGKKQEPKQRPKKIKKGLPGRH</sequence>
<keyword evidence="7 9" id="KW-0689">Ribosomal protein</keyword>
<keyword evidence="8 9" id="KW-0687">Ribonucleoprotein</keyword>
<keyword evidence="12" id="KW-1185">Reference proteome</keyword>
<dbReference type="AlphaFoldDB" id="A0A0C3BLG1"/>
<feature type="compositionally biased region" description="Basic and acidic residues" evidence="10">
    <location>
        <begin position="32"/>
        <end position="45"/>
    </location>
</feature>
<evidence type="ECO:0000256" key="1">
    <source>
        <dbReference type="ARBA" id="ARBA00009805"/>
    </source>
</evidence>
<proteinExistence type="inferred from homology"/>
<dbReference type="GO" id="GO:0006412">
    <property type="term" value="P:translation"/>
    <property type="evidence" value="ECO:0007669"/>
    <property type="project" value="InterPro"/>
</dbReference>
<evidence type="ECO:0000313" key="12">
    <source>
        <dbReference type="Proteomes" id="UP000054097"/>
    </source>
</evidence>
<evidence type="ECO:0000256" key="6">
    <source>
        <dbReference type="ARBA" id="ARBA00022884"/>
    </source>
</evidence>
<dbReference type="InterPro" id="IPR011331">
    <property type="entry name" value="Ribosomal_eL37/eL43"/>
</dbReference>
<evidence type="ECO:0000256" key="4">
    <source>
        <dbReference type="ARBA" id="ARBA00022771"/>
    </source>
</evidence>